<dbReference type="Ensembl" id="ENSMMOT00000004405.1">
    <property type="protein sequence ID" value="ENSMMOP00000004327.1"/>
    <property type="gene ID" value="ENSMMOG00000003451.1"/>
</dbReference>
<keyword evidence="8" id="KW-0965">Cell junction</keyword>
<keyword evidence="4" id="KW-0796">Tight junction</keyword>
<dbReference type="SMART" id="SM00324">
    <property type="entry name" value="RhoGAP"/>
    <property type="match status" value="1"/>
</dbReference>
<dbReference type="PROSITE" id="PS50238">
    <property type="entry name" value="RHOGAP"/>
    <property type="match status" value="1"/>
</dbReference>
<organism evidence="19 20">
    <name type="scientific">Mola mola</name>
    <name type="common">Ocean sunfish</name>
    <name type="synonym">Tetraodon mola</name>
    <dbReference type="NCBI Taxonomy" id="94237"/>
    <lineage>
        <taxon>Eukaryota</taxon>
        <taxon>Metazoa</taxon>
        <taxon>Chordata</taxon>
        <taxon>Craniata</taxon>
        <taxon>Vertebrata</taxon>
        <taxon>Euteleostomi</taxon>
        <taxon>Actinopterygii</taxon>
        <taxon>Neopterygii</taxon>
        <taxon>Teleostei</taxon>
        <taxon>Neoteleostei</taxon>
        <taxon>Acanthomorphata</taxon>
        <taxon>Eupercaria</taxon>
        <taxon>Tetraodontiformes</taxon>
        <taxon>Molidae</taxon>
        <taxon>Mola</taxon>
    </lineage>
</organism>
<dbReference type="PANTHER" id="PTHR14130:SF3">
    <property type="entry name" value="RHO GTPASE-ACTIVATING PROTEIN 17"/>
    <property type="match status" value="1"/>
</dbReference>
<evidence type="ECO:0000256" key="3">
    <source>
        <dbReference type="ARBA" id="ARBA00004496"/>
    </source>
</evidence>
<dbReference type="GO" id="GO:0016020">
    <property type="term" value="C:membrane"/>
    <property type="evidence" value="ECO:0007669"/>
    <property type="project" value="UniProtKB-SubCell"/>
</dbReference>
<evidence type="ECO:0000256" key="5">
    <source>
        <dbReference type="ARBA" id="ARBA00022468"/>
    </source>
</evidence>
<comment type="subunit">
    <text evidence="12">Component of a complex whose core is composed of ARHGAP17, AMOT, PALS1, PATJ and PARD3/PAR3. Interacts with NHERF1, FNBP1, TRIP10, CAPZA (CAPZA1, CAPZA2 or CAPZA3), CAPZB, CD2AP and SH3KBP1/CIN85.</text>
</comment>
<dbReference type="GO" id="GO:0005829">
    <property type="term" value="C:cytosol"/>
    <property type="evidence" value="ECO:0007669"/>
    <property type="project" value="TreeGrafter"/>
</dbReference>
<name>A0A3Q3VYY1_MOLML</name>
<feature type="compositionally biased region" description="Pro residues" evidence="16">
    <location>
        <begin position="665"/>
        <end position="682"/>
    </location>
</feature>
<keyword evidence="7" id="KW-0597">Phosphoprotein</keyword>
<dbReference type="InterPro" id="IPR047165">
    <property type="entry name" value="RHG17/44/SH3BP1-like"/>
</dbReference>
<feature type="compositionally biased region" description="Pro residues" evidence="16">
    <location>
        <begin position="633"/>
        <end position="645"/>
    </location>
</feature>
<evidence type="ECO:0000256" key="4">
    <source>
        <dbReference type="ARBA" id="ARBA00022427"/>
    </source>
</evidence>
<feature type="compositionally biased region" description="Low complexity" evidence="16">
    <location>
        <begin position="646"/>
        <end position="664"/>
    </location>
</feature>
<dbReference type="GO" id="GO:0017124">
    <property type="term" value="F:SH3 domain binding"/>
    <property type="evidence" value="ECO:0007669"/>
    <property type="project" value="UniProtKB-KW"/>
</dbReference>
<dbReference type="FunFam" id="1.20.1270.60:FF:000019">
    <property type="entry name" value="rho GTPase-activating protein 17 isoform X1"/>
    <property type="match status" value="1"/>
</dbReference>
<dbReference type="FunFam" id="1.10.555.10:FF:000001">
    <property type="entry name" value="Rho GTPase activating protein 44"/>
    <property type="match status" value="1"/>
</dbReference>
<evidence type="ECO:0000256" key="9">
    <source>
        <dbReference type="ARBA" id="ARBA00023036"/>
    </source>
</evidence>
<evidence type="ECO:0000256" key="15">
    <source>
        <dbReference type="SAM" id="Coils"/>
    </source>
</evidence>
<dbReference type="Proteomes" id="UP000261620">
    <property type="component" value="Unplaced"/>
</dbReference>
<feature type="compositionally biased region" description="Basic and acidic residues" evidence="16">
    <location>
        <begin position="481"/>
        <end position="496"/>
    </location>
</feature>
<dbReference type="SUPFAM" id="SSF48350">
    <property type="entry name" value="GTPase activation domain, GAP"/>
    <property type="match status" value="1"/>
</dbReference>
<dbReference type="GO" id="GO:0007165">
    <property type="term" value="P:signal transduction"/>
    <property type="evidence" value="ECO:0007669"/>
    <property type="project" value="InterPro"/>
</dbReference>
<dbReference type="PANTHER" id="PTHR14130">
    <property type="entry name" value="3BP-1 RELATED RHOGAP"/>
    <property type="match status" value="1"/>
</dbReference>
<evidence type="ECO:0000256" key="12">
    <source>
        <dbReference type="ARBA" id="ARBA00065623"/>
    </source>
</evidence>
<evidence type="ECO:0000256" key="11">
    <source>
        <dbReference type="ARBA" id="ARBA00055904"/>
    </source>
</evidence>
<evidence type="ECO:0000256" key="16">
    <source>
        <dbReference type="SAM" id="MobiDB-lite"/>
    </source>
</evidence>
<keyword evidence="15" id="KW-0175">Coiled coil</keyword>
<dbReference type="GO" id="GO:0005096">
    <property type="term" value="F:GTPase activator activity"/>
    <property type="evidence" value="ECO:0007669"/>
    <property type="project" value="UniProtKB-KW"/>
</dbReference>
<keyword evidence="10" id="KW-0472">Membrane</keyword>
<proteinExistence type="predicted"/>
<comment type="function">
    <text evidence="11">Rho GTPase-activating protein involved in the maintenance of tight junction by regulating the activity of CDC42, thereby playing a central role in apical polarity of epithelial cells. Specifically acts as a GTPase activator for the CDC42 GTPase by converting it to an inactive GDP-bound state. The complex formed with AMOT acts by regulating the uptake of polarity proteins at tight junctions, possibly by deciding whether tight junction transmembrane proteins are recycled back to the plasma membrane or sent elsewhere. Participates in the Ca(2+)-dependent regulation of exocytosis, possibly by catalyzing GTPase activity of Rho family proteins and by inducing the reorganization of the cortical actin filaments. Acts as a GTPase activator in vitro for RAC1.</text>
</comment>
<feature type="domain" description="BAR" evidence="18">
    <location>
        <begin position="13"/>
        <end position="245"/>
    </location>
</feature>
<evidence type="ECO:0000256" key="13">
    <source>
        <dbReference type="ARBA" id="ARBA00070237"/>
    </source>
</evidence>
<comment type="subcellular location">
    <subcellularLocation>
        <location evidence="2">Cell junction</location>
        <location evidence="2">Tight junction</location>
    </subcellularLocation>
    <subcellularLocation>
        <location evidence="3">Cytoplasm</location>
    </subcellularLocation>
    <subcellularLocation>
        <location evidence="1">Membrane</location>
        <topology evidence="1">Peripheral membrane protein</topology>
    </subcellularLocation>
</comment>
<dbReference type="CDD" id="cd04386">
    <property type="entry name" value="RhoGAP_nadrin"/>
    <property type="match status" value="1"/>
</dbReference>
<feature type="region of interest" description="Disordered" evidence="16">
    <location>
        <begin position="577"/>
        <end position="799"/>
    </location>
</feature>
<dbReference type="InterPro" id="IPR004148">
    <property type="entry name" value="BAR_dom"/>
</dbReference>
<dbReference type="Gene3D" id="1.20.1270.60">
    <property type="entry name" value="Arfaptin homology (AH) domain/BAR domain"/>
    <property type="match status" value="1"/>
</dbReference>
<dbReference type="GO" id="GO:0032956">
    <property type="term" value="P:regulation of actin cytoskeleton organization"/>
    <property type="evidence" value="ECO:0007669"/>
    <property type="project" value="TreeGrafter"/>
</dbReference>
<feature type="coiled-coil region" evidence="15">
    <location>
        <begin position="167"/>
        <end position="194"/>
    </location>
</feature>
<reference evidence="19" key="1">
    <citation type="submission" date="2025-08" db="UniProtKB">
        <authorList>
            <consortium name="Ensembl"/>
        </authorList>
    </citation>
    <scope>IDENTIFICATION</scope>
</reference>
<feature type="region of interest" description="Disordered" evidence="16">
    <location>
        <begin position="469"/>
        <end position="555"/>
    </location>
</feature>
<dbReference type="InterPro" id="IPR027267">
    <property type="entry name" value="AH/BAR_dom_sf"/>
</dbReference>
<feature type="domain" description="Rho-GAP" evidence="17">
    <location>
        <begin position="250"/>
        <end position="436"/>
    </location>
</feature>
<keyword evidence="5" id="KW-0343">GTPase activation</keyword>
<feature type="compositionally biased region" description="Polar residues" evidence="16">
    <location>
        <begin position="498"/>
        <end position="512"/>
    </location>
</feature>
<evidence type="ECO:0000256" key="7">
    <source>
        <dbReference type="ARBA" id="ARBA00022553"/>
    </source>
</evidence>
<evidence type="ECO:0000256" key="2">
    <source>
        <dbReference type="ARBA" id="ARBA00004435"/>
    </source>
</evidence>
<keyword evidence="9" id="KW-0729">SH3-binding</keyword>
<keyword evidence="6" id="KW-0963">Cytoplasm</keyword>
<dbReference type="AlphaFoldDB" id="A0A3Q3VYY1"/>
<evidence type="ECO:0000313" key="20">
    <source>
        <dbReference type="Proteomes" id="UP000261620"/>
    </source>
</evidence>
<dbReference type="InterPro" id="IPR008936">
    <property type="entry name" value="Rho_GTPase_activation_prot"/>
</dbReference>
<feature type="compositionally biased region" description="Low complexity" evidence="16">
    <location>
        <begin position="605"/>
        <end position="617"/>
    </location>
</feature>
<dbReference type="STRING" id="94237.ENSMMOP00000004327"/>
<feature type="compositionally biased region" description="Pro residues" evidence="16">
    <location>
        <begin position="733"/>
        <end position="748"/>
    </location>
</feature>
<dbReference type="PROSITE" id="PS51021">
    <property type="entry name" value="BAR"/>
    <property type="match status" value="1"/>
</dbReference>
<dbReference type="InterPro" id="IPR000198">
    <property type="entry name" value="RhoGAP_dom"/>
</dbReference>
<evidence type="ECO:0000313" key="19">
    <source>
        <dbReference type="Ensembl" id="ENSMMOP00000004327.1"/>
    </source>
</evidence>
<evidence type="ECO:0000256" key="14">
    <source>
        <dbReference type="ARBA" id="ARBA00083392"/>
    </source>
</evidence>
<reference evidence="19" key="2">
    <citation type="submission" date="2025-09" db="UniProtKB">
        <authorList>
            <consortium name="Ensembl"/>
        </authorList>
    </citation>
    <scope>IDENTIFICATION</scope>
</reference>
<dbReference type="SUPFAM" id="SSF103657">
    <property type="entry name" value="BAR/IMD domain-like"/>
    <property type="match status" value="1"/>
</dbReference>
<dbReference type="GO" id="GO:0035020">
    <property type="term" value="P:regulation of Rac protein signal transduction"/>
    <property type="evidence" value="ECO:0007669"/>
    <property type="project" value="TreeGrafter"/>
</dbReference>
<dbReference type="Gene3D" id="1.10.555.10">
    <property type="entry name" value="Rho GTPase activation protein"/>
    <property type="match status" value="1"/>
</dbReference>
<evidence type="ECO:0000256" key="6">
    <source>
        <dbReference type="ARBA" id="ARBA00022490"/>
    </source>
</evidence>
<evidence type="ECO:0000259" key="17">
    <source>
        <dbReference type="PROSITE" id="PS50238"/>
    </source>
</evidence>
<keyword evidence="20" id="KW-1185">Reference proteome</keyword>
<dbReference type="Pfam" id="PF03114">
    <property type="entry name" value="BAR"/>
    <property type="match status" value="1"/>
</dbReference>
<evidence type="ECO:0000256" key="10">
    <source>
        <dbReference type="ARBA" id="ARBA00023136"/>
    </source>
</evidence>
<evidence type="ECO:0000256" key="8">
    <source>
        <dbReference type="ARBA" id="ARBA00022949"/>
    </source>
</evidence>
<protein>
    <recommendedName>
        <fullName evidence="13">Rho GTPase-activating protein 17</fullName>
    </recommendedName>
    <alternativeName>
        <fullName evidence="14">Rho-type GTPase-activating protein 17</fullName>
    </alternativeName>
</protein>
<feature type="compositionally biased region" description="Pro residues" evidence="16">
    <location>
        <begin position="780"/>
        <end position="790"/>
    </location>
</feature>
<evidence type="ECO:0000256" key="1">
    <source>
        <dbReference type="ARBA" id="ARBA00004170"/>
    </source>
</evidence>
<dbReference type="SMART" id="SM00721">
    <property type="entry name" value="BAR"/>
    <property type="match status" value="1"/>
</dbReference>
<feature type="compositionally biased region" description="Polar residues" evidence="16">
    <location>
        <begin position="587"/>
        <end position="596"/>
    </location>
</feature>
<dbReference type="GO" id="GO:0005923">
    <property type="term" value="C:bicellular tight junction"/>
    <property type="evidence" value="ECO:0007669"/>
    <property type="project" value="UniProtKB-SubCell"/>
</dbReference>
<sequence>MKKQFNRMKQLANQTVGAEKTEVLSDDLLQIERRMELVRVVSHNTHKRMVSCLQGHIGADTEKRHKKLPLTSLSQAMVEGGNQLGEDSLIRKMMEVCGDAENRLASELMQHELQLEKDVLDPLSQLAEVDIPNILKQRKQLAKLVLDYDSARAWLQATKSIISGTNTQALTAKADLLKEEMDEAMNKVELCKDQLAADMYSFFSKEGDYACYFLLEAQADYHRKSLTVLETVLPTVQAQQSWTEKPAFGTGLDEHLKRSGREIALPIEACVMMLLETGMKEEGLFRIAAGASKLKKLKAALDCSTSQLEEFYSDPHAVAALKSYLRELPEPLMTYQLYDEWIQASVSDPDKRLQALWVVCDKLPKNNKTNLYLVKFLSRLAQDSEVNKMNPSNIAIVLGPNLLWAKTESLAEMAAATSVHVVAIVEPIIQHADWFFPEVDFNVSGMFAMPVPASNHSNHLDYDCSTIERKRPASMVGPENELTRKDTSNKHSDHTLRRGSNTLSRKQHTSPAFQPPLPPVEAQGQGHGAGQVHPPSAEPQPQAPTGGTGSDVSQSSLAQSLAALAAAQQLLAQHTEELNPKLRDATPAQTPLAQRNGSGGGGQAAGQLGSGTSASGSMGPSPHLMRRTKKQAPAPPKPTNPPPSQPSNSASHTSSSVSSQSLSPTPRPPSSHSPTSPTPPASQPCATPRRHSSNQPLIQAPSHPPPEPPTQASAPMQPASPGQSSGDQHSTEPSPPGTPTPPDTPPPSTTTQDIVPPPSPSPYQSGSLPRPRPVPRPRNRPSVPPPPQPTGPGSDTNGICATAYKTMPVMSFKGLSRALVPELAVDQQLVTASSCPLPLPRECDLDTESTVL</sequence>
<evidence type="ECO:0000259" key="18">
    <source>
        <dbReference type="PROSITE" id="PS51021"/>
    </source>
</evidence>
<dbReference type="Pfam" id="PF00620">
    <property type="entry name" value="RhoGAP"/>
    <property type="match status" value="1"/>
</dbReference>
<accession>A0A3Q3VYY1</accession>